<reference evidence="2" key="1">
    <citation type="journal article" date="2024" name="Front. Bioeng. Biotechnol.">
        <title>Genome-scale model development and genomic sequencing of the oleaginous clade Lipomyces.</title>
        <authorList>
            <person name="Czajka J.J."/>
            <person name="Han Y."/>
            <person name="Kim J."/>
            <person name="Mondo S.J."/>
            <person name="Hofstad B.A."/>
            <person name="Robles A."/>
            <person name="Haridas S."/>
            <person name="Riley R."/>
            <person name="LaButti K."/>
            <person name="Pangilinan J."/>
            <person name="Andreopoulos W."/>
            <person name="Lipzen A."/>
            <person name="Yan J."/>
            <person name="Wang M."/>
            <person name="Ng V."/>
            <person name="Grigoriev I.V."/>
            <person name="Spatafora J.W."/>
            <person name="Magnuson J.K."/>
            <person name="Baker S.E."/>
            <person name="Pomraning K.R."/>
        </authorList>
    </citation>
    <scope>NUCLEOTIDE SEQUENCE [LARGE SCALE GENOMIC DNA]</scope>
    <source>
        <strain evidence="2">CBS 7786</strain>
    </source>
</reference>
<protein>
    <submittedName>
        <fullName evidence="1">Uncharacterized protein</fullName>
    </submittedName>
</protein>
<comment type="caution">
    <text evidence="1">The sequence shown here is derived from an EMBL/GenBank/DDBJ whole genome shotgun (WGS) entry which is preliminary data.</text>
</comment>
<dbReference type="Proteomes" id="UP001433508">
    <property type="component" value="Unassembled WGS sequence"/>
</dbReference>
<keyword evidence="2" id="KW-1185">Reference proteome</keyword>
<name>A0ACC3T306_LIPKO</name>
<evidence type="ECO:0000313" key="2">
    <source>
        <dbReference type="Proteomes" id="UP001433508"/>
    </source>
</evidence>
<dbReference type="EMBL" id="MU971358">
    <property type="protein sequence ID" value="KAK9238291.1"/>
    <property type="molecule type" value="Genomic_DNA"/>
</dbReference>
<gene>
    <name evidence="1" type="ORF">V1525DRAFT_431998</name>
</gene>
<proteinExistence type="predicted"/>
<evidence type="ECO:0000313" key="1">
    <source>
        <dbReference type="EMBL" id="KAK9238291.1"/>
    </source>
</evidence>
<organism evidence="1 2">
    <name type="scientific">Lipomyces kononenkoae</name>
    <name type="common">Yeast</name>
    <dbReference type="NCBI Taxonomy" id="34357"/>
    <lineage>
        <taxon>Eukaryota</taxon>
        <taxon>Fungi</taxon>
        <taxon>Dikarya</taxon>
        <taxon>Ascomycota</taxon>
        <taxon>Saccharomycotina</taxon>
        <taxon>Lipomycetes</taxon>
        <taxon>Lipomycetales</taxon>
        <taxon>Lipomycetaceae</taxon>
        <taxon>Lipomyces</taxon>
    </lineage>
</organism>
<accession>A0ACC3T306</accession>
<sequence>MLRKLGFALSTSPAQPQESPRSSDVVAHEVDVSNVDTEEIEHYAETTEKFANDMLDRLIGQGFLISAAKGTVDDKRVKRINALHTAIESRKEDFGCCGETFVDSALVEKACGNQKYLPLVYKLNLAEIAYQLFRIKPYTETARIALQTISENFPECLGLAKDVYNAQFSIILAIQGMVLTLVDPRLLKKLNDPLKSLNDLLKDVPIEVEGDVERIDRARQILESTKDKKKMVDELSRGFPWTEFVEVASAWISVTASILEKNQFPPGLAMVAGVEMVAKEIDASAPRRSSRKAKGKAEQTTSRSTTATGSRQSRSKRTQPELEKIESTKRKKYNERQRDAEKVVFSPDNSQAIAATNKDVITVQSGHPSSSKPKPKPKRSVKSGPPAPSDEDLYAGPRSEDNEGQQRESSVSTPAPTTLPGSLNAKNLSPSKSWEHPRRKWSPEMEDALLEAIRRYKRWTAIEKKVIQAVDESKSGSPLSADIFAELRLLDGLNQMNLKDKARNIKHNMILQGKIIPVFLKDITVSKRVVGDRVPVYDDQV</sequence>